<dbReference type="InterPro" id="IPR000014">
    <property type="entry name" value="PAS"/>
</dbReference>
<reference evidence="3 4" key="1">
    <citation type="submission" date="2021-08" db="EMBL/GenBank/DDBJ databases">
        <title>complete genome sequencing of Deefgea sp. D25.</title>
        <authorList>
            <person name="Bae J.-W."/>
            <person name="Gim D.-H."/>
        </authorList>
    </citation>
    <scope>NUCLEOTIDE SEQUENCE [LARGE SCALE GENOMIC DNA]</scope>
    <source>
        <strain evidence="3 4">D25</strain>
    </source>
</reference>
<dbReference type="Pfam" id="PF08448">
    <property type="entry name" value="PAS_4"/>
    <property type="match status" value="1"/>
</dbReference>
<dbReference type="SMART" id="SM00052">
    <property type="entry name" value="EAL"/>
    <property type="match status" value="1"/>
</dbReference>
<evidence type="ECO:0000313" key="3">
    <source>
        <dbReference type="EMBL" id="QZA76644.1"/>
    </source>
</evidence>
<dbReference type="Pfam" id="PF00563">
    <property type="entry name" value="EAL"/>
    <property type="match status" value="1"/>
</dbReference>
<dbReference type="NCBIfam" id="TIGR00229">
    <property type="entry name" value="sensory_box"/>
    <property type="match status" value="1"/>
</dbReference>
<feature type="domain" description="GGDEF" evidence="2">
    <location>
        <begin position="182"/>
        <end position="308"/>
    </location>
</feature>
<dbReference type="InterPro" id="IPR000160">
    <property type="entry name" value="GGDEF_dom"/>
</dbReference>
<dbReference type="SUPFAM" id="SSF55073">
    <property type="entry name" value="Nucleotide cyclase"/>
    <property type="match status" value="1"/>
</dbReference>
<proteinExistence type="predicted"/>
<name>A0ABX8Z236_9NEIS</name>
<dbReference type="PROSITE" id="PS50883">
    <property type="entry name" value="EAL"/>
    <property type="match status" value="1"/>
</dbReference>
<accession>A0ABX8Z236</accession>
<evidence type="ECO:0000259" key="2">
    <source>
        <dbReference type="PROSITE" id="PS50887"/>
    </source>
</evidence>
<dbReference type="CDD" id="cd01948">
    <property type="entry name" value="EAL"/>
    <property type="match status" value="1"/>
</dbReference>
<dbReference type="Gene3D" id="3.30.450.20">
    <property type="entry name" value="PAS domain"/>
    <property type="match status" value="1"/>
</dbReference>
<dbReference type="Gene3D" id="3.20.20.450">
    <property type="entry name" value="EAL domain"/>
    <property type="match status" value="1"/>
</dbReference>
<dbReference type="CDD" id="cd01949">
    <property type="entry name" value="GGDEF"/>
    <property type="match status" value="1"/>
</dbReference>
<dbReference type="SMART" id="SM00267">
    <property type="entry name" value="GGDEF"/>
    <property type="match status" value="1"/>
</dbReference>
<gene>
    <name evidence="3" type="ORF">K4H28_09905</name>
</gene>
<evidence type="ECO:0000313" key="4">
    <source>
        <dbReference type="Proteomes" id="UP000825679"/>
    </source>
</evidence>
<dbReference type="Gene3D" id="3.30.70.270">
    <property type="match status" value="1"/>
</dbReference>
<feature type="domain" description="EAL" evidence="1">
    <location>
        <begin position="317"/>
        <end position="569"/>
    </location>
</feature>
<sequence>MLMILSALSVILFVIVIVVVYQMQAARRSQQQYQSLLDSIPDLAWVKDKQSRFVIVNQAFRNIWNIKDPKWLIGKDDFALSPPELAASYQADDRRVMNEAQALQFERNFEHIHDGSRWMELIKVPVYEHGTIIGTAGIARDINMRKAAEERLSWLAHHDPLTQLGNRSYLAIKIKERIQNAAPFCVWLIDLDHFKRINDALGHRAGDQALAQVAESLSKIGAEVFRLGGDEFVLLDDLRHAESINDALSQQLKIPVTIEGLYFEQGFTAGQVDFPTDGQTAEQLLKHADVALYEGKELGRGHIRRFESHMATQAVRQLELERDLRRALLEGQFRLVYQPQIALNTTELIGFEALIRWRHPERGEISPNDFIPFAEQTGIICRIGEWALDCAIWQIKTWHEAGLALVPVSVNVSALQLAQPLFAATVIARLDALPAYLRNQIALELTESTLMHEQALSSVHQLTAAEIPIFMDDFGTGYSNLSTISQLALSKLKFDRSLIQNVGNDASHQRVCRALLDLADALELEVIAEGVETLEEAQWLAEQGVLYAQGYWFSHPLESAAAIAYLKRL</sequence>
<dbReference type="CDD" id="cd00130">
    <property type="entry name" value="PAS"/>
    <property type="match status" value="1"/>
</dbReference>
<dbReference type="NCBIfam" id="TIGR00254">
    <property type="entry name" value="GGDEF"/>
    <property type="match status" value="1"/>
</dbReference>
<evidence type="ECO:0000259" key="1">
    <source>
        <dbReference type="PROSITE" id="PS50883"/>
    </source>
</evidence>
<dbReference type="PANTHER" id="PTHR44757">
    <property type="entry name" value="DIGUANYLATE CYCLASE DGCP"/>
    <property type="match status" value="1"/>
</dbReference>
<organism evidence="3 4">
    <name type="scientific">Deefgea tanakiae</name>
    <dbReference type="NCBI Taxonomy" id="2865840"/>
    <lineage>
        <taxon>Bacteria</taxon>
        <taxon>Pseudomonadati</taxon>
        <taxon>Pseudomonadota</taxon>
        <taxon>Betaproteobacteria</taxon>
        <taxon>Neisseriales</taxon>
        <taxon>Chitinibacteraceae</taxon>
        <taxon>Deefgea</taxon>
    </lineage>
</organism>
<dbReference type="InterPro" id="IPR001633">
    <property type="entry name" value="EAL_dom"/>
</dbReference>
<dbReference type="InterPro" id="IPR043128">
    <property type="entry name" value="Rev_trsase/Diguanyl_cyclase"/>
</dbReference>
<protein>
    <submittedName>
        <fullName evidence="3">EAL domain-containing protein</fullName>
    </submittedName>
</protein>
<dbReference type="Pfam" id="PF00990">
    <property type="entry name" value="GGDEF"/>
    <property type="match status" value="1"/>
</dbReference>
<dbReference type="PROSITE" id="PS50887">
    <property type="entry name" value="GGDEF"/>
    <property type="match status" value="1"/>
</dbReference>
<dbReference type="SUPFAM" id="SSF55785">
    <property type="entry name" value="PYP-like sensor domain (PAS domain)"/>
    <property type="match status" value="1"/>
</dbReference>
<dbReference type="EMBL" id="CP081150">
    <property type="protein sequence ID" value="QZA76644.1"/>
    <property type="molecule type" value="Genomic_DNA"/>
</dbReference>
<dbReference type="PANTHER" id="PTHR44757:SF2">
    <property type="entry name" value="BIOFILM ARCHITECTURE MAINTENANCE PROTEIN MBAA"/>
    <property type="match status" value="1"/>
</dbReference>
<dbReference type="RefSeq" id="WP_221005048.1">
    <property type="nucleotide sequence ID" value="NZ_CP081150.1"/>
</dbReference>
<dbReference type="Proteomes" id="UP000825679">
    <property type="component" value="Chromosome"/>
</dbReference>
<dbReference type="InterPro" id="IPR035919">
    <property type="entry name" value="EAL_sf"/>
</dbReference>
<keyword evidence="4" id="KW-1185">Reference proteome</keyword>
<dbReference type="InterPro" id="IPR029787">
    <property type="entry name" value="Nucleotide_cyclase"/>
</dbReference>
<dbReference type="InterPro" id="IPR035965">
    <property type="entry name" value="PAS-like_dom_sf"/>
</dbReference>
<dbReference type="InterPro" id="IPR052155">
    <property type="entry name" value="Biofilm_reg_signaling"/>
</dbReference>
<dbReference type="SUPFAM" id="SSF141868">
    <property type="entry name" value="EAL domain-like"/>
    <property type="match status" value="1"/>
</dbReference>
<dbReference type="SMART" id="SM00091">
    <property type="entry name" value="PAS"/>
    <property type="match status" value="1"/>
</dbReference>
<dbReference type="InterPro" id="IPR013656">
    <property type="entry name" value="PAS_4"/>
</dbReference>